<dbReference type="InterPro" id="IPR048519">
    <property type="entry name" value="Gfd2/YDR514C-like_C"/>
</dbReference>
<gene>
    <name evidence="3" type="ORF">R3P38DRAFT_2867222</name>
</gene>
<dbReference type="EMBL" id="JAWWNJ010000009">
    <property type="protein sequence ID" value="KAK7048070.1"/>
    <property type="molecule type" value="Genomic_DNA"/>
</dbReference>
<evidence type="ECO:0000313" key="4">
    <source>
        <dbReference type="Proteomes" id="UP001362999"/>
    </source>
</evidence>
<dbReference type="InterPro" id="IPR012337">
    <property type="entry name" value="RNaseH-like_sf"/>
</dbReference>
<proteinExistence type="predicted"/>
<dbReference type="Proteomes" id="UP001362999">
    <property type="component" value="Unassembled WGS sequence"/>
</dbReference>
<dbReference type="GO" id="GO:0005634">
    <property type="term" value="C:nucleus"/>
    <property type="evidence" value="ECO:0007669"/>
    <property type="project" value="TreeGrafter"/>
</dbReference>
<evidence type="ECO:0000256" key="1">
    <source>
        <dbReference type="SAM" id="MobiDB-lite"/>
    </source>
</evidence>
<name>A0AAW0D623_9AGAR</name>
<organism evidence="3 4">
    <name type="scientific">Favolaschia claudopus</name>
    <dbReference type="NCBI Taxonomy" id="2862362"/>
    <lineage>
        <taxon>Eukaryota</taxon>
        <taxon>Fungi</taxon>
        <taxon>Dikarya</taxon>
        <taxon>Basidiomycota</taxon>
        <taxon>Agaricomycotina</taxon>
        <taxon>Agaricomycetes</taxon>
        <taxon>Agaricomycetidae</taxon>
        <taxon>Agaricales</taxon>
        <taxon>Marasmiineae</taxon>
        <taxon>Mycenaceae</taxon>
        <taxon>Favolaschia</taxon>
    </lineage>
</organism>
<dbReference type="SUPFAM" id="SSF53098">
    <property type="entry name" value="Ribonuclease H-like"/>
    <property type="match status" value="1"/>
</dbReference>
<feature type="compositionally biased region" description="Polar residues" evidence="1">
    <location>
        <begin position="356"/>
        <end position="365"/>
    </location>
</feature>
<feature type="region of interest" description="Disordered" evidence="1">
    <location>
        <begin position="353"/>
        <end position="383"/>
    </location>
</feature>
<dbReference type="PANTHER" id="PTHR28083:SF1">
    <property type="entry name" value="GOOD FOR FULL DBP5 ACTIVITY PROTEIN 2"/>
    <property type="match status" value="1"/>
</dbReference>
<sequence>MSTSLTEIEYYRFNVICYHVEPNALGKAAKKPLCAVLAHKALIHPNSPLNTDGAAGLSLFLGVCSDGQQHLLFSSTQVDYVRYWLHAMQLTTTIIPLPNRECRMHPTEFSTIQAVRYPDVRSLRRFLKKIAKVNKAAQVDGVRFSIFRGAFDRVQQLWATRVGTWFALDFEEWEQDQTITTEFGYSSVYWENETESTACGHLTVREYDIYRNGKYVADNRQHYQFGETAQLSKEEFQATISSMITALRSRGPVFLIFHNPYQDIKTLKRLLVPIDDATSILPAEVPNEGVFIVDTASLFATLVREEKKNHSLRDTCEKLKIPTKFLHNAGNDAYYTLAALRAIALADSEAPHMQENRNGPVSETNGCRLDSDTRIHEGNLLSG</sequence>
<accession>A0AAW0D623</accession>
<dbReference type="Pfam" id="PF21762">
    <property type="entry name" value="DEDDh_C"/>
    <property type="match status" value="1"/>
</dbReference>
<protein>
    <submittedName>
        <fullName evidence="3">Nucleolar protein C2C4.08</fullName>
    </submittedName>
</protein>
<evidence type="ECO:0000313" key="3">
    <source>
        <dbReference type="EMBL" id="KAK7048070.1"/>
    </source>
</evidence>
<dbReference type="PANTHER" id="PTHR28083">
    <property type="entry name" value="GOOD FOR FULL DBP5 ACTIVITY PROTEIN 2"/>
    <property type="match status" value="1"/>
</dbReference>
<keyword evidence="4" id="KW-1185">Reference proteome</keyword>
<evidence type="ECO:0000259" key="2">
    <source>
        <dbReference type="Pfam" id="PF21762"/>
    </source>
</evidence>
<reference evidence="3 4" key="1">
    <citation type="journal article" date="2024" name="J Genomics">
        <title>Draft genome sequencing and assembly of Favolaschia claudopus CIRM-BRFM 2984 isolated from oak limbs.</title>
        <authorList>
            <person name="Navarro D."/>
            <person name="Drula E."/>
            <person name="Chaduli D."/>
            <person name="Cazenave R."/>
            <person name="Ahrendt S."/>
            <person name="Wang J."/>
            <person name="Lipzen A."/>
            <person name="Daum C."/>
            <person name="Barry K."/>
            <person name="Grigoriev I.V."/>
            <person name="Favel A."/>
            <person name="Rosso M.N."/>
            <person name="Martin F."/>
        </authorList>
    </citation>
    <scope>NUCLEOTIDE SEQUENCE [LARGE SCALE GENOMIC DNA]</scope>
    <source>
        <strain evidence="3 4">CIRM-BRFM 2984</strain>
    </source>
</reference>
<comment type="caution">
    <text evidence="3">The sequence shown here is derived from an EMBL/GenBank/DDBJ whole genome shotgun (WGS) entry which is preliminary data.</text>
</comment>
<dbReference type="GO" id="GO:0003676">
    <property type="term" value="F:nucleic acid binding"/>
    <property type="evidence" value="ECO:0007669"/>
    <property type="project" value="InterPro"/>
</dbReference>
<dbReference type="AlphaFoldDB" id="A0AAW0D623"/>
<dbReference type="Gene3D" id="3.30.420.10">
    <property type="entry name" value="Ribonuclease H-like superfamily/Ribonuclease H"/>
    <property type="match status" value="1"/>
</dbReference>
<dbReference type="InterPro" id="IPR036397">
    <property type="entry name" value="RNaseH_sf"/>
</dbReference>
<feature type="domain" description="Gfd2/YDR514C-like C-terminal" evidence="2">
    <location>
        <begin position="165"/>
        <end position="342"/>
    </location>
</feature>
<dbReference type="InterPro" id="IPR040151">
    <property type="entry name" value="Gfd2/YDR514C-like"/>
</dbReference>